<protein>
    <submittedName>
        <fullName evidence="1">Uncharacterized protein</fullName>
    </submittedName>
</protein>
<gene>
    <name evidence="1" type="ORF">CTKZ_03670</name>
</gene>
<evidence type="ECO:0000313" key="1">
    <source>
        <dbReference type="EMBL" id="GCD18805.1"/>
    </source>
</evidence>
<evidence type="ECO:0000313" key="2">
    <source>
        <dbReference type="Proteomes" id="UP000288246"/>
    </source>
</evidence>
<dbReference type="RefSeq" id="WP_124341359.1">
    <property type="nucleotide sequence ID" value="NZ_BHYL01000030.1"/>
</dbReference>
<sequence>MTTTKDLTERLTGLVGDVPDVTEVVELATPGPEAFVRRNEQLFAGLAEAAGIPLDASQGGLRLADRSVYRGEDGGRAVTFHASGALTLHAGVDPLDDLFDEVLPDEKLRGYVDDQVARLGLASLVDREDTLTFERLWKLKAAGADREGKVSEPVLTRAVGAYRHAVRDLPVLGRASGSVEVTGSGRLSSLTLTLRRFAGDGSGATLDKAVSRRPEDAASEVAARLSRLLEGREEDVRIEPQLFAFGYLSLGRRRAQSVLAPMYVAAVTVDGGEEAERSAHVVAVTGSEKQYLRLPVGVRTAAERRSA</sequence>
<dbReference type="OrthoDB" id="4818829at2"/>
<dbReference type="EMBL" id="BHYL01000030">
    <property type="protein sequence ID" value="GCD18805.1"/>
    <property type="molecule type" value="Genomic_DNA"/>
</dbReference>
<organism evidence="1 2">
    <name type="scientific">Cellulomonas algicola</name>
    <dbReference type="NCBI Taxonomy" id="2071633"/>
    <lineage>
        <taxon>Bacteria</taxon>
        <taxon>Bacillati</taxon>
        <taxon>Actinomycetota</taxon>
        <taxon>Actinomycetes</taxon>
        <taxon>Micrococcales</taxon>
        <taxon>Cellulomonadaceae</taxon>
        <taxon>Cellulomonas</taxon>
    </lineage>
</organism>
<dbReference type="AlphaFoldDB" id="A0A401UVU0"/>
<comment type="caution">
    <text evidence="1">The sequence shown here is derived from an EMBL/GenBank/DDBJ whole genome shotgun (WGS) entry which is preliminary data.</text>
</comment>
<accession>A0A401UVU0</accession>
<reference evidence="1 2" key="1">
    <citation type="submission" date="2018-11" db="EMBL/GenBank/DDBJ databases">
        <title>Draft genome sequence of Cellulomonas takizawaensis strain TKZ-21.</title>
        <authorList>
            <person name="Yamamura H."/>
            <person name="Hayashi T."/>
            <person name="Hamada M."/>
            <person name="Serisawa Y."/>
            <person name="Matsuyama K."/>
            <person name="Nakagawa Y."/>
            <person name="Otoguro M."/>
            <person name="Yanagida F."/>
            <person name="Hayakawa M."/>
        </authorList>
    </citation>
    <scope>NUCLEOTIDE SEQUENCE [LARGE SCALE GENOMIC DNA]</scope>
    <source>
        <strain evidence="1 2">TKZ-21</strain>
    </source>
</reference>
<proteinExistence type="predicted"/>
<name>A0A401UVU0_9CELL</name>
<keyword evidence="2" id="KW-1185">Reference proteome</keyword>
<dbReference type="Proteomes" id="UP000288246">
    <property type="component" value="Unassembled WGS sequence"/>
</dbReference>